<keyword evidence="2" id="KW-1185">Reference proteome</keyword>
<dbReference type="OrthoDB" id="6212418at2"/>
<proteinExistence type="predicted"/>
<dbReference type="GO" id="GO:0016740">
    <property type="term" value="F:transferase activity"/>
    <property type="evidence" value="ECO:0007669"/>
    <property type="project" value="UniProtKB-KW"/>
</dbReference>
<dbReference type="InterPro" id="IPR016886">
    <property type="entry name" value="UCP028458_glyceroPtfrase"/>
</dbReference>
<dbReference type="Proteomes" id="UP000305674">
    <property type="component" value="Unassembled WGS sequence"/>
</dbReference>
<dbReference type="SUPFAM" id="SSF53756">
    <property type="entry name" value="UDP-Glycosyltransferase/glycogen phosphorylase"/>
    <property type="match status" value="1"/>
</dbReference>
<keyword evidence="1" id="KW-0808">Transferase</keyword>
<sequence length="337" mass="38460">MKKYLFYVELPYTLSILRPLQAEIRARGDQVKWFIAGDRMSPVLLAADEERLESVAAVKAYDPYAVFVPGNVVADFFPGIKVQVFHGLEWKKRGHFGIRGFFDLYCTHGPITTDRFNELGRKHGYFRVRETGWPKMDPYLGLPQPPVGEVPVIVYAPTFSPSLTSVPDLYEPIKRLSQAGRYRFVVKFHPKMEQGWIDKYRAIQGPCLEVSDDEDLLRVYQQGNLVLSDTSSAVTEALMMGKVVVTYRNSQPQPCLLDFDQAQQLGRFLELGLHPSEALREEIDRYVGEVHPNLDGHSSARILAAVDEVAAQGVLPKPLNLIRRFKVRKRLGYYRWS</sequence>
<dbReference type="AlphaFoldDB" id="A0A4U1B9W6"/>
<dbReference type="EMBL" id="SWCI01000013">
    <property type="protein sequence ID" value="TKB47589.1"/>
    <property type="molecule type" value="Genomic_DNA"/>
</dbReference>
<organism evidence="1 2">
    <name type="scientific">Ferrimonas sediminicola</name>
    <dbReference type="NCBI Taxonomy" id="2569538"/>
    <lineage>
        <taxon>Bacteria</taxon>
        <taxon>Pseudomonadati</taxon>
        <taxon>Pseudomonadota</taxon>
        <taxon>Gammaproteobacteria</taxon>
        <taxon>Alteromonadales</taxon>
        <taxon>Ferrimonadaceae</taxon>
        <taxon>Ferrimonas</taxon>
    </lineage>
</organism>
<reference evidence="1 2" key="1">
    <citation type="submission" date="2019-04" db="EMBL/GenBank/DDBJ databases">
        <authorList>
            <person name="Hwang J.C."/>
        </authorList>
    </citation>
    <scope>NUCLEOTIDE SEQUENCE [LARGE SCALE GENOMIC DNA]</scope>
    <source>
        <strain evidence="1 2">IMCC35001</strain>
    </source>
</reference>
<evidence type="ECO:0000313" key="2">
    <source>
        <dbReference type="Proteomes" id="UP000305674"/>
    </source>
</evidence>
<dbReference type="PIRSF" id="PIRSF028458">
    <property type="entry name" value="UCP028458_glyceroPtfrase"/>
    <property type="match status" value="1"/>
</dbReference>
<evidence type="ECO:0000313" key="1">
    <source>
        <dbReference type="EMBL" id="TKB47589.1"/>
    </source>
</evidence>
<comment type="caution">
    <text evidence="1">The sequence shown here is derived from an EMBL/GenBank/DDBJ whole genome shotgun (WGS) entry which is preliminary data.</text>
</comment>
<dbReference type="RefSeq" id="WP_136854180.1">
    <property type="nucleotide sequence ID" value="NZ_SWCI01000013.1"/>
</dbReference>
<name>A0A4U1B9W6_9GAMM</name>
<gene>
    <name evidence="1" type="ORF">FCL40_15350</name>
</gene>
<accession>A0A4U1B9W6</accession>
<protein>
    <submittedName>
        <fullName evidence="1">CDP-glycerol--glycerophosphate glycerophosphotransferase</fullName>
    </submittedName>
</protein>
<dbReference type="Gene3D" id="3.40.50.12580">
    <property type="match status" value="1"/>
</dbReference>
<dbReference type="InterPro" id="IPR043148">
    <property type="entry name" value="TagF_C"/>
</dbReference>